<keyword evidence="2" id="KW-0812">Transmembrane</keyword>
<keyword evidence="2" id="KW-0472">Membrane</keyword>
<evidence type="ECO:0000313" key="3">
    <source>
        <dbReference type="EMBL" id="PMD19839.1"/>
    </source>
</evidence>
<sequence>MASSVGDFKLASTAAGFTLGFGVLCVWNAIQQTRAVRSPLRSVYIFMVWGEIIANLSIGIIAWLFLDGTLSPSIGLFFGILFLWVFEVQLLMQIIINRITVVVDDHKLIWKLKWGTALIITMVNIAVFIIWIPAHLVPPPIPIFVQINKYWDRTSKVIILIVDAGLNYFFLHIVKKRLVNYHGLTKYAPLVSFNAKLMVLSVSMDLMLICLMSLKNQVVYIQFHPVAYMVKLNIEMSMASLITKIARHSVEARNNEFMVQNSSSHNHSHFHTHTSQVNASIGLKPGVNVSAVAKMRGGEEREEFEGIRTLKEVDVVVESMANPGDGRWRKSESDSTEDGFGRKPVSKMGSDDELPLAPPDAHKRVSWKN</sequence>
<feature type="region of interest" description="Disordered" evidence="1">
    <location>
        <begin position="321"/>
        <end position="369"/>
    </location>
</feature>
<dbReference type="OrthoDB" id="3205825at2759"/>
<proteinExistence type="predicted"/>
<dbReference type="PANTHER" id="PTHR35179:SF1">
    <property type="entry name" value="INTEGRAL MEMBRANE PROTEIN"/>
    <property type="match status" value="1"/>
</dbReference>
<keyword evidence="4" id="KW-1185">Reference proteome</keyword>
<feature type="transmembrane region" description="Helical" evidence="2">
    <location>
        <begin position="195"/>
        <end position="214"/>
    </location>
</feature>
<organism evidence="3 4">
    <name type="scientific">Hyaloscypha hepaticicola</name>
    <dbReference type="NCBI Taxonomy" id="2082293"/>
    <lineage>
        <taxon>Eukaryota</taxon>
        <taxon>Fungi</taxon>
        <taxon>Dikarya</taxon>
        <taxon>Ascomycota</taxon>
        <taxon>Pezizomycotina</taxon>
        <taxon>Leotiomycetes</taxon>
        <taxon>Helotiales</taxon>
        <taxon>Hyaloscyphaceae</taxon>
        <taxon>Hyaloscypha</taxon>
    </lineage>
</organism>
<reference evidence="3 4" key="1">
    <citation type="submission" date="2016-05" db="EMBL/GenBank/DDBJ databases">
        <title>A degradative enzymes factory behind the ericoid mycorrhizal symbiosis.</title>
        <authorList>
            <consortium name="DOE Joint Genome Institute"/>
            <person name="Martino E."/>
            <person name="Morin E."/>
            <person name="Grelet G."/>
            <person name="Kuo A."/>
            <person name="Kohler A."/>
            <person name="Daghino S."/>
            <person name="Barry K."/>
            <person name="Choi C."/>
            <person name="Cichocki N."/>
            <person name="Clum A."/>
            <person name="Copeland A."/>
            <person name="Hainaut M."/>
            <person name="Haridas S."/>
            <person name="Labutti K."/>
            <person name="Lindquist E."/>
            <person name="Lipzen A."/>
            <person name="Khouja H.-R."/>
            <person name="Murat C."/>
            <person name="Ohm R."/>
            <person name="Olson A."/>
            <person name="Spatafora J."/>
            <person name="Veneault-Fourrey C."/>
            <person name="Henrissat B."/>
            <person name="Grigoriev I."/>
            <person name="Martin F."/>
            <person name="Perotto S."/>
        </authorList>
    </citation>
    <scope>NUCLEOTIDE SEQUENCE [LARGE SCALE GENOMIC DNA]</scope>
    <source>
        <strain evidence="3 4">UAMH 7357</strain>
    </source>
</reference>
<feature type="transmembrane region" description="Helical" evidence="2">
    <location>
        <begin position="117"/>
        <end position="137"/>
    </location>
</feature>
<evidence type="ECO:0000256" key="1">
    <source>
        <dbReference type="SAM" id="MobiDB-lite"/>
    </source>
</evidence>
<accession>A0A2J6Q0M4</accession>
<feature type="transmembrane region" description="Helical" evidence="2">
    <location>
        <begin position="72"/>
        <end position="96"/>
    </location>
</feature>
<protein>
    <submittedName>
        <fullName evidence="3">Uncharacterized protein</fullName>
    </submittedName>
</protein>
<gene>
    <name evidence="3" type="ORF">NA56DRAFT_189097</name>
</gene>
<keyword evidence="2" id="KW-1133">Transmembrane helix</keyword>
<evidence type="ECO:0000256" key="2">
    <source>
        <dbReference type="SAM" id="Phobius"/>
    </source>
</evidence>
<dbReference type="AlphaFoldDB" id="A0A2J6Q0M4"/>
<name>A0A2J6Q0M4_9HELO</name>
<evidence type="ECO:0000313" key="4">
    <source>
        <dbReference type="Proteomes" id="UP000235672"/>
    </source>
</evidence>
<dbReference type="EMBL" id="KZ613487">
    <property type="protein sequence ID" value="PMD19839.1"/>
    <property type="molecule type" value="Genomic_DNA"/>
</dbReference>
<dbReference type="PANTHER" id="PTHR35179">
    <property type="entry name" value="PROTEIN CBG02620"/>
    <property type="match status" value="1"/>
</dbReference>
<feature type="transmembrane region" description="Helical" evidence="2">
    <location>
        <begin position="12"/>
        <end position="30"/>
    </location>
</feature>
<feature type="transmembrane region" description="Helical" evidence="2">
    <location>
        <begin position="157"/>
        <end position="174"/>
    </location>
</feature>
<feature type="transmembrane region" description="Helical" evidence="2">
    <location>
        <begin position="42"/>
        <end position="66"/>
    </location>
</feature>
<dbReference type="Proteomes" id="UP000235672">
    <property type="component" value="Unassembled WGS sequence"/>
</dbReference>